<sequence>MPLTPIRTPVLIGAGAQDGTVAVLVPDPTGLPRLVWTGPARPGLDPAQVAAVRGGGPRPDDDGGDRTGAALLPEASRLWLGRPGLAGYRHGGEPAATGRDWATAFVTTDLTGDERAVRIEAVDERAGLHLLTEIEACPGGVLQTRHTLTNTAPGDYVVDHLEVVYPVADRVAEVLDLTGRWARERSPQRHPIADGLWLREGRAGRPHFDSPTVLVAGTAGFGFGHGLVHGLHVAWSGNSRYALERLPSGLSLLRGGELLLPGELVLAPGERYTTPKVLLAVSADGLDGLAAQWHEHVRALPAHPGTPRPVVYNVWEATYFDHDLDRLTTLADLAAEVGVERFVLDDGWFGGRRDDTSGLGDWYVSPDVWPDGLGPLVERVAARGMQFGLWFEPEMVNPDSELYRAHPDWVLSIGDRPPRRSRHQLVLDLGREDVRDHLFARIDAVLREYPIRFVKWDHNRPLTDAGSTPRADAPGVHAATLGFYALLDRLRAAHPDVEWESCASGGGRIDLGVIERVERCWTSDMTDALSRQLIQRWTGQLVPPEYLGSHVSAPVNHQTGRRLSLDFRAATAFFGSMGIEWDLTAAGPQDLARLAEWIAEHRRLRGLLHSGRTFRGDTTQPAVYTHGVVARDARAAVVAYVQLDDQVHEPEPLRVPGLPADQDYVAHQLLPPPGAPPWRGEGARCSGALLADVGLPAPARGPETIMLVHLTAV</sequence>
<comment type="catalytic activity">
    <reaction evidence="1">
        <text>Hydrolysis of terminal, non-reducing alpha-D-galactose residues in alpha-D-galactosides, including galactose oligosaccharides, galactomannans and galactolipids.</text>
        <dbReference type="EC" id="3.2.1.22"/>
    </reaction>
</comment>
<evidence type="ECO:0000256" key="3">
    <source>
        <dbReference type="ARBA" id="ARBA00022801"/>
    </source>
</evidence>
<evidence type="ECO:0000313" key="7">
    <source>
        <dbReference type="EMBL" id="UWZ52303.1"/>
    </source>
</evidence>
<dbReference type="PRINTS" id="PR00743">
    <property type="entry name" value="GLHYDRLASE36"/>
</dbReference>
<dbReference type="InterPro" id="IPR031704">
    <property type="entry name" value="Glyco_hydro_36_N"/>
</dbReference>
<keyword evidence="3 7" id="KW-0378">Hydrolase</keyword>
<dbReference type="Gene3D" id="2.60.40.1180">
    <property type="entry name" value="Golgi alpha-mannosidase II"/>
    <property type="match status" value="1"/>
</dbReference>
<keyword evidence="4 7" id="KW-0326">Glycosidase</keyword>
<dbReference type="InterPro" id="IPR050985">
    <property type="entry name" value="Alpha-glycosidase_related"/>
</dbReference>
<organism evidence="7 8">
    <name type="scientific">Dactylosporangium aurantiacum</name>
    <dbReference type="NCBI Taxonomy" id="35754"/>
    <lineage>
        <taxon>Bacteria</taxon>
        <taxon>Bacillati</taxon>
        <taxon>Actinomycetota</taxon>
        <taxon>Actinomycetes</taxon>
        <taxon>Micromonosporales</taxon>
        <taxon>Micromonosporaceae</taxon>
        <taxon>Dactylosporangium</taxon>
    </lineage>
</organism>
<evidence type="ECO:0000256" key="1">
    <source>
        <dbReference type="ARBA" id="ARBA00001255"/>
    </source>
</evidence>
<dbReference type="FunFam" id="3.20.20.70:FF:000118">
    <property type="entry name" value="Alpha-galactosidase"/>
    <property type="match status" value="1"/>
</dbReference>
<dbReference type="InterPro" id="IPR002252">
    <property type="entry name" value="Glyco_hydro_36"/>
</dbReference>
<dbReference type="InterPro" id="IPR017853">
    <property type="entry name" value="GH"/>
</dbReference>
<dbReference type="InterPro" id="IPR013785">
    <property type="entry name" value="Aldolase_TIM"/>
</dbReference>
<dbReference type="EC" id="3.2.1.22" evidence="2"/>
<proteinExistence type="predicted"/>
<evidence type="ECO:0000259" key="6">
    <source>
        <dbReference type="Pfam" id="PF16875"/>
    </source>
</evidence>
<feature type="domain" description="Glycosyl hydrolase family 36 N-terminal" evidence="6">
    <location>
        <begin position="71"/>
        <end position="266"/>
    </location>
</feature>
<dbReference type="Gene3D" id="3.20.20.70">
    <property type="entry name" value="Aldolase class I"/>
    <property type="match status" value="1"/>
</dbReference>
<dbReference type="CDD" id="cd14791">
    <property type="entry name" value="GH36"/>
    <property type="match status" value="1"/>
</dbReference>
<dbReference type="Gene3D" id="2.70.98.60">
    <property type="entry name" value="alpha-galactosidase from lactobacil brevis"/>
    <property type="match status" value="1"/>
</dbReference>
<keyword evidence="8" id="KW-1185">Reference proteome</keyword>
<dbReference type="PANTHER" id="PTHR43053:SF3">
    <property type="entry name" value="ALPHA-GALACTOSIDASE C-RELATED"/>
    <property type="match status" value="1"/>
</dbReference>
<dbReference type="InterPro" id="IPR031705">
    <property type="entry name" value="Glyco_hydro_36_C"/>
</dbReference>
<dbReference type="EMBL" id="CP073767">
    <property type="protein sequence ID" value="UWZ52303.1"/>
    <property type="molecule type" value="Genomic_DNA"/>
</dbReference>
<dbReference type="Proteomes" id="UP001058003">
    <property type="component" value="Chromosome"/>
</dbReference>
<dbReference type="GO" id="GO:0004557">
    <property type="term" value="F:alpha-galactosidase activity"/>
    <property type="evidence" value="ECO:0007669"/>
    <property type="project" value="UniProtKB-EC"/>
</dbReference>
<dbReference type="InterPro" id="IPR000111">
    <property type="entry name" value="Glyco_hydro_27/36_CS"/>
</dbReference>
<reference evidence="7" key="1">
    <citation type="submission" date="2021-04" db="EMBL/GenBank/DDBJ databases">
        <title>Dactylosporangium aurantiacum NRRL B-8018 full assembly.</title>
        <authorList>
            <person name="Hartkoorn R.C."/>
            <person name="Beaudoing E."/>
            <person name="Hot D."/>
        </authorList>
    </citation>
    <scope>NUCLEOTIDE SEQUENCE</scope>
    <source>
        <strain evidence="7">NRRL B-8018</strain>
    </source>
</reference>
<dbReference type="Pfam" id="PF16874">
    <property type="entry name" value="Glyco_hydro_36C"/>
    <property type="match status" value="1"/>
</dbReference>
<feature type="domain" description="Glycosyl hydrolase family 36 C-terminal" evidence="5">
    <location>
        <begin position="628"/>
        <end position="702"/>
    </location>
</feature>
<dbReference type="InterPro" id="IPR038417">
    <property type="entry name" value="Alpga-gal_N_sf"/>
</dbReference>
<dbReference type="SUPFAM" id="SSF51445">
    <property type="entry name" value="(Trans)glycosidases"/>
    <property type="match status" value="1"/>
</dbReference>
<evidence type="ECO:0000256" key="2">
    <source>
        <dbReference type="ARBA" id="ARBA00012755"/>
    </source>
</evidence>
<evidence type="ECO:0000259" key="5">
    <source>
        <dbReference type="Pfam" id="PF16874"/>
    </source>
</evidence>
<dbReference type="GO" id="GO:0016052">
    <property type="term" value="P:carbohydrate catabolic process"/>
    <property type="evidence" value="ECO:0007669"/>
    <property type="project" value="InterPro"/>
</dbReference>
<protein>
    <recommendedName>
        <fullName evidence="2">alpha-galactosidase</fullName>
        <ecNumber evidence="2">3.2.1.22</ecNumber>
    </recommendedName>
</protein>
<dbReference type="Pfam" id="PF02065">
    <property type="entry name" value="Melibiase"/>
    <property type="match status" value="1"/>
</dbReference>
<name>A0A9Q9IFL5_9ACTN</name>
<evidence type="ECO:0000313" key="8">
    <source>
        <dbReference type="Proteomes" id="UP001058003"/>
    </source>
</evidence>
<accession>A0A9Q9IFL5</accession>
<dbReference type="PANTHER" id="PTHR43053">
    <property type="entry name" value="GLYCOSIDASE FAMILY 31"/>
    <property type="match status" value="1"/>
</dbReference>
<dbReference type="AlphaFoldDB" id="A0A9Q9IFL5"/>
<dbReference type="PROSITE" id="PS00512">
    <property type="entry name" value="ALPHA_GALACTOSIDASE"/>
    <property type="match status" value="1"/>
</dbReference>
<gene>
    <name evidence="7" type="ORF">Daura_37430</name>
</gene>
<evidence type="ECO:0000256" key="4">
    <source>
        <dbReference type="ARBA" id="ARBA00023295"/>
    </source>
</evidence>
<dbReference type="InterPro" id="IPR013780">
    <property type="entry name" value="Glyco_hydro_b"/>
</dbReference>
<dbReference type="Pfam" id="PF16875">
    <property type="entry name" value="Glyco_hydro_36N"/>
    <property type="match status" value="1"/>
</dbReference>
<dbReference type="RefSeq" id="WP_033357149.1">
    <property type="nucleotide sequence ID" value="NZ_CP073767.1"/>
</dbReference>
<dbReference type="KEGG" id="daur:Daura_37430"/>